<dbReference type="InterPro" id="IPR011658">
    <property type="entry name" value="PA14_dom"/>
</dbReference>
<dbReference type="PANTHER" id="PTHR46769:SF2">
    <property type="entry name" value="FIBROCYSTIN-L ISOFORM 2 PRECURSOR-RELATED"/>
    <property type="match status" value="1"/>
</dbReference>
<dbReference type="PANTHER" id="PTHR46769">
    <property type="entry name" value="POLYCYSTIC KIDNEY AND HEPATIC DISEASE 1 (AUTOSOMAL RECESSIVE)-LIKE 1"/>
    <property type="match status" value="1"/>
</dbReference>
<evidence type="ECO:0000256" key="1">
    <source>
        <dbReference type="ARBA" id="ARBA00022729"/>
    </source>
</evidence>
<dbReference type="Pfam" id="PF07691">
    <property type="entry name" value="PA14"/>
    <property type="match status" value="1"/>
</dbReference>
<dbReference type="InterPro" id="IPR052387">
    <property type="entry name" value="Fibrocystin"/>
</dbReference>
<evidence type="ECO:0000313" key="4">
    <source>
        <dbReference type="Proteomes" id="UP001217089"/>
    </source>
</evidence>
<reference evidence="3 4" key="1">
    <citation type="submission" date="2022-12" db="EMBL/GenBank/DDBJ databases">
        <title>Chromosome-level genome of Tegillarca granosa.</title>
        <authorList>
            <person name="Kim J."/>
        </authorList>
    </citation>
    <scope>NUCLEOTIDE SEQUENCE [LARGE SCALE GENOMIC DNA]</scope>
    <source>
        <strain evidence="3">Teg-2019</strain>
        <tissue evidence="3">Adductor muscle</tissue>
    </source>
</reference>
<dbReference type="Gene3D" id="2.60.120.1560">
    <property type="match status" value="1"/>
</dbReference>
<evidence type="ECO:0000259" key="2">
    <source>
        <dbReference type="PROSITE" id="PS51820"/>
    </source>
</evidence>
<evidence type="ECO:0000313" key="3">
    <source>
        <dbReference type="EMBL" id="KAJ8313323.1"/>
    </source>
</evidence>
<gene>
    <name evidence="3" type="ORF">KUTeg_009109</name>
</gene>
<feature type="domain" description="PA14" evidence="2">
    <location>
        <begin position="317"/>
        <end position="473"/>
    </location>
</feature>
<keyword evidence="4" id="KW-1185">Reference proteome</keyword>
<dbReference type="PROSITE" id="PS51820">
    <property type="entry name" value="PA14"/>
    <property type="match status" value="1"/>
</dbReference>
<accession>A0ABQ9F7J7</accession>
<dbReference type="Pfam" id="PF01833">
    <property type="entry name" value="TIG"/>
    <property type="match status" value="1"/>
</dbReference>
<sequence>MPNSDWVKRKEPLNHCLDRIGFLGYTLNQDKFSLSVLNSIRTKMTRITPYWGSRGGATTLVIMGAGYPDIFQDDGTLTSIKLIDVDNPQSQYDCDLDIQQSTRVALSCFTRPMPEGEYKFMITLGGQSVQICTAWHCRFRTITFKSLDLHNWQYKKELMTNGIFVFNSRTPTISSITPTAALPGTVLDVEGRIFTDLYASTNAITTNGRKVRIKKAFAGAGILCQLKNSTTDKLYGLSLNSETSTYGKMKCVPEGTSVENKFVSYIVNGEYGSVKEYCQTLSKVISVSPMTGSTEGGLTLTINGRYFDESKFTQKAQETEASDMNYWTGESRNFADLPQVLSFTSANSGYNVIHLDETYFSNRSHDNYVSLMTGHFVPPHSGSWSFHIRADDGAILYLSTDMDPANKVKVAECPSYASTFYKYPKDQNSDMITLEKEKSYFMQIVHREGSGQEALYAAAAYYGTKFLSSQTANAIQEKQVIQLTTKVVWETQNVTFTTSPMVTIHEVQEVTVNADGQFKLGIYDVYTKPLRLVLSDSDVRNALLSIPVFDNSDDITVSSTSVAADEKKYTITYVSNRGDWPDMTVLKIDGNTFTKTVSETTQGRGNGSVVSLLFDGVPSPLFDPTGSASHVSNAIKKLFSVRCPSFLNNPPRSAKFFDYESSKPSYTKGIRVADIEPFCGSWSAQNVQILYDKEDTKGVLMSDYKHVEYTFKDEQSEDISKSKVFPHNLNYDANNKEK</sequence>
<proteinExistence type="predicted"/>
<dbReference type="EMBL" id="JARBDR010000376">
    <property type="protein sequence ID" value="KAJ8313323.1"/>
    <property type="molecule type" value="Genomic_DNA"/>
</dbReference>
<dbReference type="Proteomes" id="UP001217089">
    <property type="component" value="Unassembled WGS sequence"/>
</dbReference>
<name>A0ABQ9F7J7_TEGGR</name>
<comment type="caution">
    <text evidence="3">The sequence shown here is derived from an EMBL/GenBank/DDBJ whole genome shotgun (WGS) entry which is preliminary data.</text>
</comment>
<dbReference type="InterPro" id="IPR002909">
    <property type="entry name" value="IPT_dom"/>
</dbReference>
<protein>
    <recommendedName>
        <fullName evidence="2">PA14 domain-containing protein</fullName>
    </recommendedName>
</protein>
<organism evidence="3 4">
    <name type="scientific">Tegillarca granosa</name>
    <name type="common">Malaysian cockle</name>
    <name type="synonym">Anadara granosa</name>
    <dbReference type="NCBI Taxonomy" id="220873"/>
    <lineage>
        <taxon>Eukaryota</taxon>
        <taxon>Metazoa</taxon>
        <taxon>Spiralia</taxon>
        <taxon>Lophotrochozoa</taxon>
        <taxon>Mollusca</taxon>
        <taxon>Bivalvia</taxon>
        <taxon>Autobranchia</taxon>
        <taxon>Pteriomorphia</taxon>
        <taxon>Arcoida</taxon>
        <taxon>Arcoidea</taxon>
        <taxon>Arcidae</taxon>
        <taxon>Tegillarca</taxon>
    </lineage>
</organism>
<dbReference type="InterPro" id="IPR037524">
    <property type="entry name" value="PA14/GLEYA"/>
</dbReference>
<keyword evidence="1" id="KW-0732">Signal</keyword>